<dbReference type="AlphaFoldDB" id="A0A8T1R347"/>
<dbReference type="Proteomes" id="UP000811609">
    <property type="component" value="Chromosome 3"/>
</dbReference>
<organism evidence="1 2">
    <name type="scientific">Carya illinoinensis</name>
    <name type="common">Pecan</name>
    <dbReference type="NCBI Taxonomy" id="32201"/>
    <lineage>
        <taxon>Eukaryota</taxon>
        <taxon>Viridiplantae</taxon>
        <taxon>Streptophyta</taxon>
        <taxon>Embryophyta</taxon>
        <taxon>Tracheophyta</taxon>
        <taxon>Spermatophyta</taxon>
        <taxon>Magnoliopsida</taxon>
        <taxon>eudicotyledons</taxon>
        <taxon>Gunneridae</taxon>
        <taxon>Pentapetalae</taxon>
        <taxon>rosids</taxon>
        <taxon>fabids</taxon>
        <taxon>Fagales</taxon>
        <taxon>Juglandaceae</taxon>
        <taxon>Carya</taxon>
    </lineage>
</organism>
<evidence type="ECO:0000313" key="2">
    <source>
        <dbReference type="Proteomes" id="UP000811609"/>
    </source>
</evidence>
<evidence type="ECO:0000313" key="1">
    <source>
        <dbReference type="EMBL" id="KAG6661820.1"/>
    </source>
</evidence>
<sequence>MGLNQDIKKYRAKTFQNLSKMESKLNSYRKNSTLQIYFPL</sequence>
<dbReference type="EMBL" id="CM031811">
    <property type="protein sequence ID" value="KAG6661820.1"/>
    <property type="molecule type" value="Genomic_DNA"/>
</dbReference>
<keyword evidence="2" id="KW-1185">Reference proteome</keyword>
<comment type="caution">
    <text evidence="1">The sequence shown here is derived from an EMBL/GenBank/DDBJ whole genome shotgun (WGS) entry which is preliminary data.</text>
</comment>
<accession>A0A8T1R347</accession>
<proteinExistence type="predicted"/>
<gene>
    <name evidence="1" type="ORF">CIPAW_03G201500</name>
</gene>
<name>A0A8T1R347_CARIL</name>
<reference evidence="1" key="1">
    <citation type="submission" date="2020-12" db="EMBL/GenBank/DDBJ databases">
        <title>WGS assembly of Carya illinoinensis cv. Pawnee.</title>
        <authorList>
            <person name="Platts A."/>
            <person name="Shu S."/>
            <person name="Wright S."/>
            <person name="Barry K."/>
            <person name="Edger P."/>
            <person name="Pires J.C."/>
            <person name="Schmutz J."/>
        </authorList>
    </citation>
    <scope>NUCLEOTIDE SEQUENCE</scope>
    <source>
        <tissue evidence="1">Leaf</tissue>
    </source>
</reference>
<protein>
    <submittedName>
        <fullName evidence="1">Uncharacterized protein</fullName>
    </submittedName>
</protein>